<evidence type="ECO:0000256" key="1">
    <source>
        <dbReference type="ARBA" id="ARBA00004123"/>
    </source>
</evidence>
<keyword evidence="4" id="KW-0804">Transcription</keyword>
<keyword evidence="5" id="KW-0539">Nucleus</keyword>
<dbReference type="OrthoDB" id="118550at2759"/>
<dbReference type="InterPro" id="IPR009057">
    <property type="entry name" value="Homeodomain-like_sf"/>
</dbReference>
<dbReference type="Pfam" id="PF00249">
    <property type="entry name" value="Myb_DNA-binding"/>
    <property type="match status" value="2"/>
</dbReference>
<dbReference type="InterPro" id="IPR017930">
    <property type="entry name" value="Myb_dom"/>
</dbReference>
<dbReference type="CDD" id="cd00167">
    <property type="entry name" value="SANT"/>
    <property type="match status" value="2"/>
</dbReference>
<evidence type="ECO:0000259" key="7">
    <source>
        <dbReference type="PROSITE" id="PS51293"/>
    </source>
</evidence>
<comment type="subcellular location">
    <subcellularLocation>
        <location evidence="1">Nucleus</location>
    </subcellularLocation>
</comment>
<dbReference type="Proteomes" id="UP000541444">
    <property type="component" value="Unassembled WGS sequence"/>
</dbReference>
<dbReference type="InterPro" id="IPR006447">
    <property type="entry name" value="Myb_dom_plants"/>
</dbReference>
<organism evidence="9 10">
    <name type="scientific">Kingdonia uniflora</name>
    <dbReference type="NCBI Taxonomy" id="39325"/>
    <lineage>
        <taxon>Eukaryota</taxon>
        <taxon>Viridiplantae</taxon>
        <taxon>Streptophyta</taxon>
        <taxon>Embryophyta</taxon>
        <taxon>Tracheophyta</taxon>
        <taxon>Spermatophyta</taxon>
        <taxon>Magnoliopsida</taxon>
        <taxon>Ranunculales</taxon>
        <taxon>Circaeasteraceae</taxon>
        <taxon>Kingdonia</taxon>
    </lineage>
</organism>
<keyword evidence="3" id="KW-0238">DNA-binding</keyword>
<dbReference type="AlphaFoldDB" id="A0A7J7NHN3"/>
<dbReference type="InterPro" id="IPR001005">
    <property type="entry name" value="SANT/Myb"/>
</dbReference>
<keyword evidence="10" id="KW-1185">Reference proteome</keyword>
<name>A0A7J7NHN3_9MAGN</name>
<feature type="domain" description="HTH myb-type" evidence="8">
    <location>
        <begin position="95"/>
        <end position="151"/>
    </location>
</feature>
<dbReference type="PANTHER" id="PTHR44042">
    <property type="entry name" value="DUPLICATED HOMEODOMAIN-LIKE SUPERFAMILY PROTEIN-RELATED"/>
    <property type="match status" value="1"/>
</dbReference>
<dbReference type="PROSITE" id="PS51293">
    <property type="entry name" value="SANT"/>
    <property type="match status" value="1"/>
</dbReference>
<feature type="domain" description="SANT" evidence="7">
    <location>
        <begin position="103"/>
        <end position="151"/>
    </location>
</feature>
<evidence type="ECO:0000256" key="2">
    <source>
        <dbReference type="ARBA" id="ARBA00023015"/>
    </source>
</evidence>
<dbReference type="NCBIfam" id="TIGR01557">
    <property type="entry name" value="myb_SHAQKYF"/>
    <property type="match status" value="1"/>
</dbReference>
<keyword evidence="2" id="KW-0805">Transcription regulation</keyword>
<evidence type="ECO:0000256" key="3">
    <source>
        <dbReference type="ARBA" id="ARBA00023125"/>
    </source>
</evidence>
<dbReference type="SUPFAM" id="SSF46689">
    <property type="entry name" value="Homeodomain-like"/>
    <property type="match status" value="2"/>
</dbReference>
<evidence type="ECO:0000259" key="8">
    <source>
        <dbReference type="PROSITE" id="PS51294"/>
    </source>
</evidence>
<dbReference type="PROSITE" id="PS50090">
    <property type="entry name" value="MYB_LIKE"/>
    <property type="match status" value="2"/>
</dbReference>
<proteinExistence type="predicted"/>
<gene>
    <name evidence="9" type="ORF">GIB67_005386</name>
</gene>
<dbReference type="FunFam" id="1.10.10.60:FF:000009">
    <property type="entry name" value="transcription factor MYB1R1"/>
    <property type="match status" value="1"/>
</dbReference>
<dbReference type="GO" id="GO:0003677">
    <property type="term" value="F:DNA binding"/>
    <property type="evidence" value="ECO:0007669"/>
    <property type="project" value="UniProtKB-KW"/>
</dbReference>
<dbReference type="FunFam" id="1.10.10.60:FF:000154">
    <property type="entry name" value="Transcription factor SRM1"/>
    <property type="match status" value="1"/>
</dbReference>
<dbReference type="SMART" id="SM00717">
    <property type="entry name" value="SANT"/>
    <property type="match status" value="2"/>
</dbReference>
<feature type="domain" description="Myb-like" evidence="6">
    <location>
        <begin position="95"/>
        <end position="147"/>
    </location>
</feature>
<dbReference type="Gene3D" id="1.10.10.60">
    <property type="entry name" value="Homeodomain-like"/>
    <property type="match status" value="2"/>
</dbReference>
<evidence type="ECO:0000313" key="10">
    <source>
        <dbReference type="Proteomes" id="UP000541444"/>
    </source>
</evidence>
<dbReference type="PANTHER" id="PTHR44042:SF67">
    <property type="entry name" value="MYB-LIKE PROTEIN I"/>
    <property type="match status" value="1"/>
</dbReference>
<feature type="domain" description="HTH myb-type" evidence="8">
    <location>
        <begin position="3"/>
        <end position="61"/>
    </location>
</feature>
<evidence type="ECO:0000256" key="5">
    <source>
        <dbReference type="ARBA" id="ARBA00023242"/>
    </source>
</evidence>
<dbReference type="EMBL" id="JACGCM010000786">
    <property type="protein sequence ID" value="KAF6166524.1"/>
    <property type="molecule type" value="Genomic_DNA"/>
</dbReference>
<evidence type="ECO:0000259" key="6">
    <source>
        <dbReference type="PROSITE" id="PS50090"/>
    </source>
</evidence>
<dbReference type="InterPro" id="IPR017884">
    <property type="entry name" value="SANT_dom"/>
</dbReference>
<comment type="caution">
    <text evidence="9">The sequence shown here is derived from an EMBL/GenBank/DDBJ whole genome shotgun (WGS) entry which is preliminary data.</text>
</comment>
<dbReference type="PROSITE" id="PS51294">
    <property type="entry name" value="HTH_MYB"/>
    <property type="match status" value="2"/>
</dbReference>
<reference evidence="9 10" key="1">
    <citation type="journal article" date="2020" name="IScience">
        <title>Genome Sequencing of the Endangered Kingdonia uniflora (Circaeasteraceae, Ranunculales) Reveals Potential Mechanisms of Evolutionary Specialization.</title>
        <authorList>
            <person name="Sun Y."/>
            <person name="Deng T."/>
            <person name="Zhang A."/>
            <person name="Moore M.J."/>
            <person name="Landis J.B."/>
            <person name="Lin N."/>
            <person name="Zhang H."/>
            <person name="Zhang X."/>
            <person name="Huang J."/>
            <person name="Zhang X."/>
            <person name="Sun H."/>
            <person name="Wang H."/>
        </authorList>
    </citation>
    <scope>NUCLEOTIDE SEQUENCE [LARGE SCALE GENOMIC DNA]</scope>
    <source>
        <strain evidence="9">TB1705</strain>
        <tissue evidence="9">Leaf</tissue>
    </source>
</reference>
<evidence type="ECO:0000313" key="9">
    <source>
        <dbReference type="EMBL" id="KAF6166524.1"/>
    </source>
</evidence>
<sequence>MTIVDHPSTSWSRDEDKLFERALVLVSEDHPNRWEIIASQVPGKTVMEVRDHYERLIHDVAVIDAGRVPLPSYADDDSEEDDSVSQISIGVSKTTERRKGVAWTVEEHKRFLRGLQLYGEGDWRSISRKVVVTRNPTQVASHAQKYFLRMNNPGKKVKKRSSIHDITTVEDNFMRKKLDAPSGVSFQQQGVQSISDILPMRLSQGRGGVSSGIQQVYGYPI</sequence>
<feature type="domain" description="Myb-like" evidence="6">
    <location>
        <begin position="10"/>
        <end position="57"/>
    </location>
</feature>
<evidence type="ECO:0000256" key="4">
    <source>
        <dbReference type="ARBA" id="ARBA00023163"/>
    </source>
</evidence>
<protein>
    <submittedName>
        <fullName evidence="9">Uncharacterized protein</fullName>
    </submittedName>
</protein>
<dbReference type="GO" id="GO:0005634">
    <property type="term" value="C:nucleus"/>
    <property type="evidence" value="ECO:0007669"/>
    <property type="project" value="UniProtKB-SubCell"/>
</dbReference>
<accession>A0A7J7NHN3</accession>